<keyword evidence="2" id="KW-1185">Reference proteome</keyword>
<protein>
    <submittedName>
        <fullName evidence="1">Uncharacterized protein</fullName>
    </submittedName>
</protein>
<name>A0A834WXB7_9FABA</name>
<dbReference type="Proteomes" id="UP000634136">
    <property type="component" value="Unassembled WGS sequence"/>
</dbReference>
<reference evidence="1" key="1">
    <citation type="submission" date="2020-09" db="EMBL/GenBank/DDBJ databases">
        <title>Genome-Enabled Discovery of Anthraquinone Biosynthesis in Senna tora.</title>
        <authorList>
            <person name="Kang S.-H."/>
            <person name="Pandey R.P."/>
            <person name="Lee C.-M."/>
            <person name="Sim J.-S."/>
            <person name="Jeong J.-T."/>
            <person name="Choi B.-S."/>
            <person name="Jung M."/>
            <person name="Ginzburg D."/>
            <person name="Zhao K."/>
            <person name="Won S.Y."/>
            <person name="Oh T.-J."/>
            <person name="Yu Y."/>
            <person name="Kim N.-H."/>
            <person name="Lee O.R."/>
            <person name="Lee T.-H."/>
            <person name="Bashyal P."/>
            <person name="Kim T.-S."/>
            <person name="Lee W.-H."/>
            <person name="Kawkins C."/>
            <person name="Kim C.-K."/>
            <person name="Kim J.S."/>
            <person name="Ahn B.O."/>
            <person name="Rhee S.Y."/>
            <person name="Sohng J.K."/>
        </authorList>
    </citation>
    <scope>NUCLEOTIDE SEQUENCE</scope>
    <source>
        <tissue evidence="1">Leaf</tissue>
    </source>
</reference>
<dbReference type="AlphaFoldDB" id="A0A834WXB7"/>
<evidence type="ECO:0000313" key="2">
    <source>
        <dbReference type="Proteomes" id="UP000634136"/>
    </source>
</evidence>
<gene>
    <name evidence="1" type="ORF">G2W53_009090</name>
</gene>
<evidence type="ECO:0000313" key="1">
    <source>
        <dbReference type="EMBL" id="KAF7834231.1"/>
    </source>
</evidence>
<comment type="caution">
    <text evidence="1">The sequence shown here is derived from an EMBL/GenBank/DDBJ whole genome shotgun (WGS) entry which is preliminary data.</text>
</comment>
<proteinExistence type="predicted"/>
<dbReference type="EMBL" id="JAAIUW010000004">
    <property type="protein sequence ID" value="KAF7834231.1"/>
    <property type="molecule type" value="Genomic_DNA"/>
</dbReference>
<accession>A0A834WXB7</accession>
<organism evidence="1 2">
    <name type="scientific">Senna tora</name>
    <dbReference type="NCBI Taxonomy" id="362788"/>
    <lineage>
        <taxon>Eukaryota</taxon>
        <taxon>Viridiplantae</taxon>
        <taxon>Streptophyta</taxon>
        <taxon>Embryophyta</taxon>
        <taxon>Tracheophyta</taxon>
        <taxon>Spermatophyta</taxon>
        <taxon>Magnoliopsida</taxon>
        <taxon>eudicotyledons</taxon>
        <taxon>Gunneridae</taxon>
        <taxon>Pentapetalae</taxon>
        <taxon>rosids</taxon>
        <taxon>fabids</taxon>
        <taxon>Fabales</taxon>
        <taxon>Fabaceae</taxon>
        <taxon>Caesalpinioideae</taxon>
        <taxon>Cassia clade</taxon>
        <taxon>Senna</taxon>
    </lineage>
</organism>
<sequence>MEIKDGDLVGCEVDNCELNRSCVRNDEAGVNCSGKDV</sequence>